<proteinExistence type="predicted"/>
<protein>
    <submittedName>
        <fullName evidence="1">Uncharacterized protein</fullName>
    </submittedName>
</protein>
<sequence>MEDKYVTHRYIISLFRAMKGPPRASTPARTVRFCLETLPSAQFLYGLKTIRCSTLLKSYPEHACTVPTNQYPYYKDSLAGQYTVSYVTTTRRISWNLVLESLEKSGPDTDSISIVRVPGPRNSTRNYRVNICNHVTVSTNEIVRDFVQSKYLKEKQGVNVKQSAVKEIKNNFVKKTSSIY</sequence>
<organism evidence="1">
    <name type="scientific">Timema bartmani</name>
    <dbReference type="NCBI Taxonomy" id="61472"/>
    <lineage>
        <taxon>Eukaryota</taxon>
        <taxon>Metazoa</taxon>
        <taxon>Ecdysozoa</taxon>
        <taxon>Arthropoda</taxon>
        <taxon>Hexapoda</taxon>
        <taxon>Insecta</taxon>
        <taxon>Pterygota</taxon>
        <taxon>Neoptera</taxon>
        <taxon>Polyneoptera</taxon>
        <taxon>Phasmatodea</taxon>
        <taxon>Timematodea</taxon>
        <taxon>Timematoidea</taxon>
        <taxon>Timematidae</taxon>
        <taxon>Timema</taxon>
    </lineage>
</organism>
<dbReference type="EMBL" id="OD564396">
    <property type="protein sequence ID" value="CAD7438172.1"/>
    <property type="molecule type" value="Genomic_DNA"/>
</dbReference>
<reference evidence="1" key="1">
    <citation type="submission" date="2020-11" db="EMBL/GenBank/DDBJ databases">
        <authorList>
            <person name="Tran Van P."/>
        </authorList>
    </citation>
    <scope>NUCLEOTIDE SEQUENCE</scope>
</reference>
<name>A0A7R9ENM1_9NEOP</name>
<gene>
    <name evidence="1" type="ORF">TBIB3V08_LOCUS768</name>
</gene>
<evidence type="ECO:0000313" key="1">
    <source>
        <dbReference type="EMBL" id="CAD7438172.1"/>
    </source>
</evidence>
<dbReference type="AlphaFoldDB" id="A0A7R9ENM1"/>
<accession>A0A7R9ENM1</accession>